<protein>
    <submittedName>
        <fullName evidence="1">Uncharacterized protein</fullName>
    </submittedName>
</protein>
<sequence length="115" mass="13263">MIRAQFFLLIFCSFRCFPTEVIKDVRCFTSINKHINLKLTLLTDQEWSGGYVKYRHSSSSITIVPIEIKTDPPEDDRPAETKMVWSEIVNGDALGKYTAIYQGAIFSKFIYSDKK</sequence>
<proteinExistence type="predicted"/>
<organism evidence="1">
    <name type="scientific">Acerihabitans sp. KWT182</name>
    <dbReference type="NCBI Taxonomy" id="3157919"/>
    <lineage>
        <taxon>Bacteria</taxon>
        <taxon>Pseudomonadati</taxon>
        <taxon>Pseudomonadota</taxon>
        <taxon>Gammaproteobacteria</taxon>
        <taxon>Enterobacterales</taxon>
        <taxon>Pectobacteriaceae</taxon>
        <taxon>Acerihabitans</taxon>
    </lineage>
</organism>
<gene>
    <name evidence="1" type="ORF">ABK905_00380</name>
</gene>
<accession>A0AAU7QB21</accession>
<reference evidence="1" key="1">
    <citation type="submission" date="2024-06" db="EMBL/GenBank/DDBJ databases">
        <authorList>
            <person name="Coelho C."/>
            <person name="Bento M."/>
            <person name="Garcia E."/>
            <person name="Camelo A."/>
            <person name="Brandao I."/>
            <person name="Espirito Santo C."/>
            <person name="Trovao J."/>
            <person name="Verissimo A."/>
            <person name="Costa J."/>
            <person name="Tiago I."/>
        </authorList>
    </citation>
    <scope>NUCLEOTIDE SEQUENCE</scope>
    <source>
        <strain evidence="1">KWT182</strain>
    </source>
</reference>
<name>A0AAU7QB21_9GAMM</name>
<dbReference type="AlphaFoldDB" id="A0AAU7QB21"/>
<evidence type="ECO:0000313" key="1">
    <source>
        <dbReference type="EMBL" id="XBS69882.1"/>
    </source>
</evidence>
<dbReference type="EMBL" id="CP157947">
    <property type="protein sequence ID" value="XBS69882.1"/>
    <property type="molecule type" value="Genomic_DNA"/>
</dbReference>